<dbReference type="GO" id="GO:0018773">
    <property type="term" value="F:acetylpyruvate hydrolase activity"/>
    <property type="evidence" value="ECO:0007669"/>
    <property type="project" value="TreeGrafter"/>
</dbReference>
<dbReference type="InterPro" id="IPR011234">
    <property type="entry name" value="Fumarylacetoacetase-like_C"/>
</dbReference>
<proteinExistence type="predicted"/>
<evidence type="ECO:0000259" key="2">
    <source>
        <dbReference type="Pfam" id="PF01557"/>
    </source>
</evidence>
<evidence type="ECO:0000313" key="5">
    <source>
        <dbReference type="Proteomes" id="UP000655868"/>
    </source>
</evidence>
<dbReference type="Gene3D" id="3.90.850.10">
    <property type="entry name" value="Fumarylacetoacetase-like, C-terminal domain"/>
    <property type="match status" value="1"/>
</dbReference>
<dbReference type="RefSeq" id="WP_199702881.1">
    <property type="nucleotide sequence ID" value="NZ_JAEMNV010000002.1"/>
</dbReference>
<protein>
    <submittedName>
        <fullName evidence="4">Fumarylacetoacetate hydrolase family protein</fullName>
    </submittedName>
</protein>
<dbReference type="GO" id="GO:0046872">
    <property type="term" value="F:metal ion binding"/>
    <property type="evidence" value="ECO:0007669"/>
    <property type="project" value="UniProtKB-KW"/>
</dbReference>
<evidence type="ECO:0000259" key="3">
    <source>
        <dbReference type="Pfam" id="PF10370"/>
    </source>
</evidence>
<reference evidence="4" key="1">
    <citation type="submission" date="2020-12" db="EMBL/GenBank/DDBJ databases">
        <title>Antrihabitans popcorni sp. nov. and Antrihabitans auranticaus sp. nov., isolated from a larva cave.</title>
        <authorList>
            <person name="Lee S.D."/>
            <person name="Kim I.S."/>
        </authorList>
    </citation>
    <scope>NUCLEOTIDE SEQUENCE</scope>
    <source>
        <strain evidence="4">YC3-6</strain>
    </source>
</reference>
<name>A0A934U1I7_9NOCA</name>
<dbReference type="InterPro" id="IPR018833">
    <property type="entry name" value="Rv2993c-like_N"/>
</dbReference>
<feature type="domain" description="Rv2993c-like N-terminal" evidence="3">
    <location>
        <begin position="1"/>
        <end position="54"/>
    </location>
</feature>
<evidence type="ECO:0000256" key="1">
    <source>
        <dbReference type="ARBA" id="ARBA00022723"/>
    </source>
</evidence>
<comment type="caution">
    <text evidence="4">The sequence shown here is derived from an EMBL/GenBank/DDBJ whole genome shotgun (WGS) entry which is preliminary data.</text>
</comment>
<accession>A0A934U1I7</accession>
<keyword evidence="5" id="KW-1185">Reference proteome</keyword>
<dbReference type="InterPro" id="IPR036663">
    <property type="entry name" value="Fumarylacetoacetase_C_sf"/>
</dbReference>
<dbReference type="Pfam" id="PF01557">
    <property type="entry name" value="FAA_hydrolase"/>
    <property type="match status" value="1"/>
</dbReference>
<keyword evidence="1" id="KW-0479">Metal-binding</keyword>
<organism evidence="4 5">
    <name type="scientific">Antrihabitans stalagmiti</name>
    <dbReference type="NCBI Taxonomy" id="2799499"/>
    <lineage>
        <taxon>Bacteria</taxon>
        <taxon>Bacillati</taxon>
        <taxon>Actinomycetota</taxon>
        <taxon>Actinomycetes</taxon>
        <taxon>Mycobacteriales</taxon>
        <taxon>Nocardiaceae</taxon>
        <taxon>Antrihabitans</taxon>
    </lineage>
</organism>
<dbReference type="AlphaFoldDB" id="A0A934U1I7"/>
<dbReference type="GO" id="GO:0019752">
    <property type="term" value="P:carboxylic acid metabolic process"/>
    <property type="evidence" value="ECO:0007669"/>
    <property type="project" value="UniProtKB-ARBA"/>
</dbReference>
<dbReference type="PANTHER" id="PTHR11820:SF7">
    <property type="entry name" value="ACYLPYRUVASE FAHD1, MITOCHONDRIAL"/>
    <property type="match status" value="1"/>
</dbReference>
<keyword evidence="4" id="KW-0378">Hydrolase</keyword>
<dbReference type="EMBL" id="JAEMNV010000002">
    <property type="protein sequence ID" value="MBJ8338147.1"/>
    <property type="molecule type" value="Genomic_DNA"/>
</dbReference>
<evidence type="ECO:0000313" key="4">
    <source>
        <dbReference type="EMBL" id="MBJ8338147.1"/>
    </source>
</evidence>
<sequence length="259" mass="27455">MRLGRIASPDGVAFVSIEGDGDERIAKEIAEHPFGTPTFTGRSWPLADVRLLAPILASKVICVGKNYAAHAAEMGGEAPKDPVIFLKPNTSIVGPNAPILLPANSNQVDYEGELAVVIGRPCKDVAAAKALDVVLGYTVANDVTARDHQRHDGQWTRGKSYDTFCPLGPWIETNIDASDLEITTELDGVVKQNSRTSLFLHDIPKIIEWISSVMTLLPGDVILTGTPEGVGPIEAGQTVSVTIEGIGTLSNPAAAKKGK</sequence>
<dbReference type="FunFam" id="3.90.850.10:FF:000002">
    <property type="entry name" value="2-hydroxyhepta-2,4-diene-1,7-dioate isomerase"/>
    <property type="match status" value="1"/>
</dbReference>
<feature type="domain" description="Fumarylacetoacetase-like C-terminal" evidence="2">
    <location>
        <begin position="59"/>
        <end position="252"/>
    </location>
</feature>
<dbReference type="Pfam" id="PF10370">
    <property type="entry name" value="Rv2993c-like_N"/>
    <property type="match status" value="1"/>
</dbReference>
<dbReference type="PANTHER" id="PTHR11820">
    <property type="entry name" value="ACYLPYRUVASE"/>
    <property type="match status" value="1"/>
</dbReference>
<dbReference type="Gene3D" id="2.30.30.370">
    <property type="entry name" value="FAH"/>
    <property type="match status" value="1"/>
</dbReference>
<dbReference type="GO" id="GO:0016853">
    <property type="term" value="F:isomerase activity"/>
    <property type="evidence" value="ECO:0007669"/>
    <property type="project" value="UniProtKB-ARBA"/>
</dbReference>
<dbReference type="SUPFAM" id="SSF56529">
    <property type="entry name" value="FAH"/>
    <property type="match status" value="1"/>
</dbReference>
<gene>
    <name evidence="4" type="ORF">JGU71_04555</name>
</gene>
<dbReference type="Proteomes" id="UP000655868">
    <property type="component" value="Unassembled WGS sequence"/>
</dbReference>